<proteinExistence type="predicted"/>
<keyword evidence="1" id="KW-0732">Signal</keyword>
<evidence type="ECO:0000313" key="3">
    <source>
        <dbReference type="Proteomes" id="UP000825051"/>
    </source>
</evidence>
<dbReference type="EMBL" id="CP080507">
    <property type="protein sequence ID" value="QYM80193.1"/>
    <property type="molecule type" value="Genomic_DNA"/>
</dbReference>
<dbReference type="KEGG" id="ole:K0B96_06145"/>
<evidence type="ECO:0000313" key="2">
    <source>
        <dbReference type="EMBL" id="QYM80193.1"/>
    </source>
</evidence>
<organism evidence="2 3">
    <name type="scientific">Horticoccus luteus</name>
    <dbReference type="NCBI Taxonomy" id="2862869"/>
    <lineage>
        <taxon>Bacteria</taxon>
        <taxon>Pseudomonadati</taxon>
        <taxon>Verrucomicrobiota</taxon>
        <taxon>Opitutia</taxon>
        <taxon>Opitutales</taxon>
        <taxon>Opitutaceae</taxon>
        <taxon>Horticoccus</taxon>
    </lineage>
</organism>
<sequence>MTKSLGILTLAFTAMAYAGDASNSPAVAANLTAAAQAANTALAQAGTLQAKDEAKTARAATRMAYERAAAAEQAFRREQFAQLAKTTDPEKRAALIAAIEARWTARQSELAAMKVDAEAEEPAPAVVTKPEKSVW</sequence>
<dbReference type="Proteomes" id="UP000825051">
    <property type="component" value="Chromosome"/>
</dbReference>
<name>A0A8F9TYQ1_9BACT</name>
<accession>A0A8F9TYQ1</accession>
<evidence type="ECO:0008006" key="4">
    <source>
        <dbReference type="Google" id="ProtNLM"/>
    </source>
</evidence>
<feature type="signal peptide" evidence="1">
    <location>
        <begin position="1"/>
        <end position="18"/>
    </location>
</feature>
<reference evidence="2" key="1">
    <citation type="submission" date="2021-08" db="EMBL/GenBank/DDBJ databases">
        <title>Genome of a novel bacterium of the phylum Verrucomicrobia, Oleiharenicola sp. KSB-15.</title>
        <authorList>
            <person name="Chung J.-H."/>
            <person name="Ahn J.-H."/>
            <person name="Yoon Y."/>
            <person name="Kim D.-Y."/>
            <person name="An S.-H."/>
            <person name="Park I."/>
            <person name="Yeon J."/>
        </authorList>
    </citation>
    <scope>NUCLEOTIDE SEQUENCE</scope>
    <source>
        <strain evidence="2">KSB-15</strain>
    </source>
</reference>
<dbReference type="RefSeq" id="WP_220165017.1">
    <property type="nucleotide sequence ID" value="NZ_CP080507.1"/>
</dbReference>
<feature type="chain" id="PRO_5034021246" description="DUF4398 domain-containing protein" evidence="1">
    <location>
        <begin position="19"/>
        <end position="135"/>
    </location>
</feature>
<gene>
    <name evidence="2" type="ORF">K0B96_06145</name>
</gene>
<keyword evidence="3" id="KW-1185">Reference proteome</keyword>
<protein>
    <recommendedName>
        <fullName evidence="4">DUF4398 domain-containing protein</fullName>
    </recommendedName>
</protein>
<evidence type="ECO:0000256" key="1">
    <source>
        <dbReference type="SAM" id="SignalP"/>
    </source>
</evidence>
<dbReference type="AlphaFoldDB" id="A0A8F9TYQ1"/>